<accession>A0ACB9IF54</accession>
<evidence type="ECO:0000313" key="1">
    <source>
        <dbReference type="EMBL" id="KAI3806308.1"/>
    </source>
</evidence>
<dbReference type="Proteomes" id="UP001056120">
    <property type="component" value="Linkage Group LG08"/>
</dbReference>
<gene>
    <name evidence="1" type="ORF">L1987_22207</name>
</gene>
<sequence length="176" mass="18903">MQVHKVKSLCELCGGAHPMISCPTKIIPRITPTATHIIRGGGITQISIGSLATIHSNRPDLLSAPHSSISPTGLKDRFPIPDLSRTSFKLKVQAAVHSRHLRIAKLLSERPSGSLPSNTKPNPKAHVKAITLRSGRATGPDLPVPVPASSEEEVVIEIPDETPPREKPAHHAPERL</sequence>
<keyword evidence="2" id="KW-1185">Reference proteome</keyword>
<dbReference type="EMBL" id="CM042025">
    <property type="protein sequence ID" value="KAI3806308.1"/>
    <property type="molecule type" value="Genomic_DNA"/>
</dbReference>
<reference evidence="1 2" key="2">
    <citation type="journal article" date="2022" name="Mol. Ecol. Resour.">
        <title>The genomes of chicory, endive, great burdock and yacon provide insights into Asteraceae paleo-polyploidization history and plant inulin production.</title>
        <authorList>
            <person name="Fan W."/>
            <person name="Wang S."/>
            <person name="Wang H."/>
            <person name="Wang A."/>
            <person name="Jiang F."/>
            <person name="Liu H."/>
            <person name="Zhao H."/>
            <person name="Xu D."/>
            <person name="Zhang Y."/>
        </authorList>
    </citation>
    <scope>NUCLEOTIDE SEQUENCE [LARGE SCALE GENOMIC DNA]</scope>
    <source>
        <strain evidence="2">cv. Yunnan</strain>
        <tissue evidence="1">Leaves</tissue>
    </source>
</reference>
<reference evidence="2" key="1">
    <citation type="journal article" date="2022" name="Mol. Ecol. Resour.">
        <title>The genomes of chicory, endive, great burdock and yacon provide insights into Asteraceae palaeo-polyploidization history and plant inulin production.</title>
        <authorList>
            <person name="Fan W."/>
            <person name="Wang S."/>
            <person name="Wang H."/>
            <person name="Wang A."/>
            <person name="Jiang F."/>
            <person name="Liu H."/>
            <person name="Zhao H."/>
            <person name="Xu D."/>
            <person name="Zhang Y."/>
        </authorList>
    </citation>
    <scope>NUCLEOTIDE SEQUENCE [LARGE SCALE GENOMIC DNA]</scope>
    <source>
        <strain evidence="2">cv. Yunnan</strain>
    </source>
</reference>
<name>A0ACB9IF54_9ASTR</name>
<comment type="caution">
    <text evidence="1">The sequence shown here is derived from an EMBL/GenBank/DDBJ whole genome shotgun (WGS) entry which is preliminary data.</text>
</comment>
<proteinExistence type="predicted"/>
<protein>
    <submittedName>
        <fullName evidence="1">Uncharacterized protein</fullName>
    </submittedName>
</protein>
<organism evidence="1 2">
    <name type="scientific">Smallanthus sonchifolius</name>
    <dbReference type="NCBI Taxonomy" id="185202"/>
    <lineage>
        <taxon>Eukaryota</taxon>
        <taxon>Viridiplantae</taxon>
        <taxon>Streptophyta</taxon>
        <taxon>Embryophyta</taxon>
        <taxon>Tracheophyta</taxon>
        <taxon>Spermatophyta</taxon>
        <taxon>Magnoliopsida</taxon>
        <taxon>eudicotyledons</taxon>
        <taxon>Gunneridae</taxon>
        <taxon>Pentapetalae</taxon>
        <taxon>asterids</taxon>
        <taxon>campanulids</taxon>
        <taxon>Asterales</taxon>
        <taxon>Asteraceae</taxon>
        <taxon>Asteroideae</taxon>
        <taxon>Heliantheae alliance</taxon>
        <taxon>Millerieae</taxon>
        <taxon>Smallanthus</taxon>
    </lineage>
</organism>
<evidence type="ECO:0000313" key="2">
    <source>
        <dbReference type="Proteomes" id="UP001056120"/>
    </source>
</evidence>